<dbReference type="RefSeq" id="WP_051739815.1">
    <property type="nucleotide sequence ID" value="NZ_JBEZVI010000014.1"/>
</dbReference>
<organism evidence="1 2">
    <name type="scientific">Streptomyces catenulae</name>
    <dbReference type="NCBI Taxonomy" id="66875"/>
    <lineage>
        <taxon>Bacteria</taxon>
        <taxon>Bacillati</taxon>
        <taxon>Actinomycetota</taxon>
        <taxon>Actinomycetes</taxon>
        <taxon>Kitasatosporales</taxon>
        <taxon>Streptomycetaceae</taxon>
        <taxon>Streptomyces</taxon>
    </lineage>
</organism>
<reference evidence="1 2" key="1">
    <citation type="submission" date="2024-06" db="EMBL/GenBank/DDBJ databases">
        <title>The Natural Products Discovery Center: Release of the First 8490 Sequenced Strains for Exploring Actinobacteria Biosynthetic Diversity.</title>
        <authorList>
            <person name="Kalkreuter E."/>
            <person name="Kautsar S.A."/>
            <person name="Yang D."/>
            <person name="Bader C.D."/>
            <person name="Teijaro C.N."/>
            <person name="Fluegel L."/>
            <person name="Davis C.M."/>
            <person name="Simpson J.R."/>
            <person name="Lauterbach L."/>
            <person name="Steele A.D."/>
            <person name="Gui C."/>
            <person name="Meng S."/>
            <person name="Li G."/>
            <person name="Viehrig K."/>
            <person name="Ye F."/>
            <person name="Su P."/>
            <person name="Kiefer A.F."/>
            <person name="Nichols A."/>
            <person name="Cepeda A.J."/>
            <person name="Yan W."/>
            <person name="Fan B."/>
            <person name="Jiang Y."/>
            <person name="Adhikari A."/>
            <person name="Zheng C.-J."/>
            <person name="Schuster L."/>
            <person name="Cowan T.M."/>
            <person name="Smanski M.J."/>
            <person name="Chevrette M.G."/>
            <person name="De Carvalho L.P.S."/>
            <person name="Shen B."/>
        </authorList>
    </citation>
    <scope>NUCLEOTIDE SEQUENCE [LARGE SCALE GENOMIC DNA]</scope>
    <source>
        <strain evidence="1 2">NPDC033039</strain>
    </source>
</reference>
<protein>
    <submittedName>
        <fullName evidence="1">Uncharacterized protein</fullName>
    </submittedName>
</protein>
<accession>A0ABV2Z1X2</accession>
<evidence type="ECO:0000313" key="2">
    <source>
        <dbReference type="Proteomes" id="UP001550853"/>
    </source>
</evidence>
<proteinExistence type="predicted"/>
<sequence length="103" mass="11853">MADDVDGVVKARRQPRPISHDLRDGLRRLIARYDASLNWDFPPAPGPWRETECHNFHEAVRQALGRLRTELGPAWQIYDEFDALHEDPDLDHYPADPAGLVRT</sequence>
<name>A0ABV2Z1X2_9ACTN</name>
<gene>
    <name evidence="1" type="ORF">AB0E61_18090</name>
</gene>
<dbReference type="Proteomes" id="UP001550853">
    <property type="component" value="Unassembled WGS sequence"/>
</dbReference>
<keyword evidence="2" id="KW-1185">Reference proteome</keyword>
<evidence type="ECO:0000313" key="1">
    <source>
        <dbReference type="EMBL" id="MEU3711993.1"/>
    </source>
</evidence>
<comment type="caution">
    <text evidence="1">The sequence shown here is derived from an EMBL/GenBank/DDBJ whole genome shotgun (WGS) entry which is preliminary data.</text>
</comment>
<dbReference type="EMBL" id="JBEZVI010000014">
    <property type="protein sequence ID" value="MEU3711993.1"/>
    <property type="molecule type" value="Genomic_DNA"/>
</dbReference>